<sequence>MAEILVLQAQIRENFLAVHDVDSIQFLVARVPNTNPEVWTANIGHFHGLGQNATYLEAHGETLVQAYRNLLQMTADMIVSSRNQGTQA</sequence>
<dbReference type="Proteomes" id="UP000779574">
    <property type="component" value="Unassembled WGS sequence"/>
</dbReference>
<proteinExistence type="predicted"/>
<name>A0A9P8EI33_AURME</name>
<comment type="caution">
    <text evidence="1">The sequence shown here is derived from an EMBL/GenBank/DDBJ whole genome shotgun (WGS) entry which is preliminary data.</text>
</comment>
<dbReference type="EMBL" id="JAHFXF010000265">
    <property type="protein sequence ID" value="KAG9691509.1"/>
    <property type="molecule type" value="Genomic_DNA"/>
</dbReference>
<feature type="non-terminal residue" evidence="1">
    <location>
        <position position="1"/>
    </location>
</feature>
<gene>
    <name evidence="1" type="ORF">KCU76_g7392</name>
</gene>
<reference evidence="1" key="2">
    <citation type="submission" date="2021-08" db="EMBL/GenBank/DDBJ databases">
        <authorList>
            <person name="Gostincar C."/>
            <person name="Sun X."/>
            <person name="Song Z."/>
            <person name="Gunde-Cimerman N."/>
        </authorList>
    </citation>
    <scope>NUCLEOTIDE SEQUENCE</scope>
    <source>
        <strain evidence="1">EXF-9911</strain>
    </source>
</reference>
<evidence type="ECO:0000313" key="2">
    <source>
        <dbReference type="Proteomes" id="UP000779574"/>
    </source>
</evidence>
<protein>
    <submittedName>
        <fullName evidence="1">Uncharacterized protein</fullName>
    </submittedName>
</protein>
<evidence type="ECO:0000313" key="1">
    <source>
        <dbReference type="EMBL" id="KAG9691509.1"/>
    </source>
</evidence>
<dbReference type="OrthoDB" id="3891221at2759"/>
<dbReference type="AlphaFoldDB" id="A0A9P8EI33"/>
<organism evidence="1 2">
    <name type="scientific">Aureobasidium melanogenum</name>
    <name type="common">Aureobasidium pullulans var. melanogenum</name>
    <dbReference type="NCBI Taxonomy" id="46634"/>
    <lineage>
        <taxon>Eukaryota</taxon>
        <taxon>Fungi</taxon>
        <taxon>Dikarya</taxon>
        <taxon>Ascomycota</taxon>
        <taxon>Pezizomycotina</taxon>
        <taxon>Dothideomycetes</taxon>
        <taxon>Dothideomycetidae</taxon>
        <taxon>Dothideales</taxon>
        <taxon>Saccotheciaceae</taxon>
        <taxon>Aureobasidium</taxon>
    </lineage>
</organism>
<accession>A0A9P8EI33</accession>
<reference evidence="1" key="1">
    <citation type="journal article" date="2021" name="J Fungi (Basel)">
        <title>Virulence traits and population genomics of the black yeast Aureobasidium melanogenum.</title>
        <authorList>
            <person name="Cernosa A."/>
            <person name="Sun X."/>
            <person name="Gostincar C."/>
            <person name="Fang C."/>
            <person name="Gunde-Cimerman N."/>
            <person name="Song Z."/>
        </authorList>
    </citation>
    <scope>NUCLEOTIDE SEQUENCE</scope>
    <source>
        <strain evidence="1">EXF-9911</strain>
    </source>
</reference>